<evidence type="ECO:0000313" key="4">
    <source>
        <dbReference type="Proteomes" id="UP000195880"/>
    </source>
</evidence>
<keyword evidence="3" id="KW-0614">Plasmid</keyword>
<reference evidence="3 4" key="1">
    <citation type="submission" date="2017-10" db="EMBL/GenBank/DDBJ databases">
        <title>Streptomyces alboflavus Genome sequencing and assembly.</title>
        <authorList>
            <person name="Wang Y."/>
            <person name="Du B."/>
            <person name="Ding Y."/>
            <person name="Liu H."/>
            <person name="Hou Q."/>
            <person name="Liu K."/>
            <person name="Wang C."/>
            <person name="Yao L."/>
        </authorList>
    </citation>
    <scope>NUCLEOTIDE SEQUENCE [LARGE SCALE GENOMIC DNA]</scope>
    <source>
        <strain evidence="3 4">MDJK44</strain>
        <plasmid evidence="4">Plasmid pmdjk44.1</plasmid>
    </source>
</reference>
<dbReference type="EMBL" id="CP023976">
    <property type="protein sequence ID" value="ATM24591.1"/>
    <property type="molecule type" value="Genomic_DNA"/>
</dbReference>
<protein>
    <recommendedName>
        <fullName evidence="2">SWIM-type domain-containing protein</fullName>
    </recommendedName>
</protein>
<dbReference type="PROSITE" id="PS50966">
    <property type="entry name" value="ZF_SWIM"/>
    <property type="match status" value="1"/>
</dbReference>
<dbReference type="PANTHER" id="PTHR38133">
    <property type="entry name" value="SLR1429 PROTEIN"/>
    <property type="match status" value="1"/>
</dbReference>
<keyword evidence="1" id="KW-0863">Zinc-finger</keyword>
<dbReference type="GO" id="GO:0008270">
    <property type="term" value="F:zinc ion binding"/>
    <property type="evidence" value="ECO:0007669"/>
    <property type="project" value="UniProtKB-KW"/>
</dbReference>
<evidence type="ECO:0000259" key="2">
    <source>
        <dbReference type="PROSITE" id="PS50966"/>
    </source>
</evidence>
<dbReference type="KEGG" id="salf:SMD44_p10092"/>
<keyword evidence="1" id="KW-0479">Metal-binding</keyword>
<proteinExistence type="predicted"/>
<dbReference type="AlphaFoldDB" id="A0A291W4M4"/>
<evidence type="ECO:0000313" key="3">
    <source>
        <dbReference type="EMBL" id="ATM24591.1"/>
    </source>
</evidence>
<feature type="domain" description="SWIM-type" evidence="2">
    <location>
        <begin position="35"/>
        <end position="70"/>
    </location>
</feature>
<organism evidence="3 4">
    <name type="scientific">Streptomyces alboflavus</name>
    <dbReference type="NCBI Taxonomy" id="67267"/>
    <lineage>
        <taxon>Bacteria</taxon>
        <taxon>Bacillati</taxon>
        <taxon>Actinomycetota</taxon>
        <taxon>Actinomycetes</taxon>
        <taxon>Kitasatosporales</taxon>
        <taxon>Streptomycetaceae</taxon>
        <taxon>Streptomyces</taxon>
    </lineage>
</organism>
<keyword evidence="1" id="KW-0862">Zinc</keyword>
<dbReference type="PANTHER" id="PTHR38133:SF1">
    <property type="entry name" value="SLR1429 PROTEIN"/>
    <property type="match status" value="1"/>
</dbReference>
<dbReference type="InterPro" id="IPR007527">
    <property type="entry name" value="Znf_SWIM"/>
</dbReference>
<dbReference type="Proteomes" id="UP000195880">
    <property type="component" value="Plasmid pMDJK44.1"/>
</dbReference>
<name>A0A291W4M4_9ACTN</name>
<gene>
    <name evidence="3" type="ORF">SMD44_p10092</name>
</gene>
<geneLocation type="plasmid" evidence="4">
    <name>pmdjk44.1</name>
</geneLocation>
<sequence>MWRALAAIAADQQHRFPTLTAQQVLHELATTAHKSGIHLYPPPDTITAHCNCPHQHHLCQHTAATLHHYANCLDTEPLNLLLLRGHFPTRFFSTLSPNPSPPPTPPATIDALAVFAHAIQAAALPPLPSPSSLRTDLHVKPFTRICHGFDSYGRLSSSVQAHSVSLLSLLGLKFQKVEPRK</sequence>
<accession>A0A291W4M4</accession>
<evidence type="ECO:0000256" key="1">
    <source>
        <dbReference type="PROSITE-ProRule" id="PRU00325"/>
    </source>
</evidence>
<keyword evidence="4" id="KW-1185">Reference proteome</keyword>